<name>A0A380B9Q4_SPHSI</name>
<keyword evidence="1" id="KW-0472">Membrane</keyword>
<dbReference type="FunFam" id="2.170.130.10:FF:000008">
    <property type="entry name" value="SusC/RagA family TonB-linked outer membrane protein"/>
    <property type="match status" value="1"/>
</dbReference>
<keyword evidence="4" id="KW-0675">Receptor</keyword>
<dbReference type="PROSITE" id="PS52016">
    <property type="entry name" value="TONB_DEPENDENT_REC_3"/>
    <property type="match status" value="1"/>
</dbReference>
<dbReference type="RefSeq" id="WP_115168921.1">
    <property type="nucleotide sequence ID" value="NZ_UGYW01000001.1"/>
</dbReference>
<feature type="signal peptide" evidence="2">
    <location>
        <begin position="1"/>
        <end position="21"/>
    </location>
</feature>
<organism evidence="4 5">
    <name type="scientific">Sphingobacterium spiritivorum</name>
    <name type="common">Flavobacterium spiritivorum</name>
    <dbReference type="NCBI Taxonomy" id="258"/>
    <lineage>
        <taxon>Bacteria</taxon>
        <taxon>Pseudomonadati</taxon>
        <taxon>Bacteroidota</taxon>
        <taxon>Sphingobacteriia</taxon>
        <taxon>Sphingobacteriales</taxon>
        <taxon>Sphingobacteriaceae</taxon>
        <taxon>Sphingobacterium</taxon>
    </lineage>
</organism>
<protein>
    <submittedName>
        <fullName evidence="4">Enterobactin outer-membrane receptor</fullName>
    </submittedName>
</protein>
<sequence>MKQKLLSFILVFTLFVGVSHAQDFTVKGKVTSSSDGSAISGVSVIVQGTNKATQTDADGNYSISATANSSLVFRFVGFASQTIKVTRQMQLNVVMNNDEHALEEVVVVAYGSAKKESLTGSISSITSKDLEKRPITNALGALEGSAAGIQINNTSGQPGSEPTIRIRGFSSLNGSNDPLYVVDGVPFGGNVSDINPNDIESVSVLKDASSSALYGSRASNGVIIITTKKGKLGRSQINVGTDQGFYSRGIAEYDRLNPNQFMEAMWQGFRNNLLTSNPKDYPTKELAGAQATKALISDYLKLNIYNKPSDQLFDSNGKMVSDAQILPGYQEDLDWMGAVDRLGHRQNYNIDGSNATEKSNLYFSTGYLKEKGYIKGSDFSRFTGRVNADLKAKEWFKYGMNLSGSHQNSNLIPATNDDESSYSNPFNYARSIAPIYPIHLHKPDGSYALDAAGNRQYDEGSDTRMQYIGRHNIWENELNSYNTIRSTLNGRVYLDFYFLKDFKFSVNGDLNLRNSEDRNYYNAIIGDGMGNKGRGVRRIYRYKNYTTQQLLSWDKDYGKHHIDVLAGHENYWYNRTYLYGFKTTETFAGKPDLNNFTNITNLYDYQQEYRTESFLSRARYNYDNKYFAEASFRRDGSSRFSPENRWGSFWSLGGSWSISKEDFFKDALNTVNNLKLRASYGEVGNDESADYYAHLALYSIAQNANVAALYLSQNAAKDLIWETSSSFSAALEGRLFNRVNFMVEYFDKQSQNLIFDLNLPLSAGATSNTNAVSTITKNIGSMSNRGIEVTFDVDVIKNQDFRWNIGANATWLKNKVLSLPEENRKNGIVTGSFKWMEGHGRYDYWLWQFAGVDQMTGQSLYLADTERFNVNGSAPGKDPIPAADLIEINGKYYVTNPSSYGKRDWSGSVIPKMNGSFNTLFTYKNFSLSGLFTYAIGGKTFDESYRTLMSMSGTPSSLHADLLNSWNGAPEGMTATSANRIDPNGIPGINFSQSNFNNFTSTRFLKDASYLVIKNIAVSYSLPKAFVNRFDLSSVSVNAGIENLATFTKLKGMNPQQQWNGISTNAWVTPRTVSVGVKVGL</sequence>
<keyword evidence="1" id="KW-1134">Transmembrane beta strand</keyword>
<gene>
    <name evidence="4" type="primary">fepA_3</name>
    <name evidence="4" type="ORF">NCTC11388_00467</name>
</gene>
<comment type="similarity">
    <text evidence="1">Belongs to the TonB-dependent receptor family.</text>
</comment>
<feature type="chain" id="PRO_5016937891" evidence="2">
    <location>
        <begin position="22"/>
        <end position="1081"/>
    </location>
</feature>
<dbReference type="InterPro" id="IPR012910">
    <property type="entry name" value="Plug_dom"/>
</dbReference>
<reference evidence="4 5" key="1">
    <citation type="submission" date="2018-06" db="EMBL/GenBank/DDBJ databases">
        <authorList>
            <consortium name="Pathogen Informatics"/>
            <person name="Doyle S."/>
        </authorList>
    </citation>
    <scope>NUCLEOTIDE SEQUENCE [LARGE SCALE GENOMIC DNA]</scope>
    <source>
        <strain evidence="4 5">NCTC11388</strain>
    </source>
</reference>
<proteinExistence type="inferred from homology"/>
<dbReference type="AlphaFoldDB" id="A0A380B9Q4"/>
<dbReference type="GO" id="GO:0009279">
    <property type="term" value="C:cell outer membrane"/>
    <property type="evidence" value="ECO:0007669"/>
    <property type="project" value="UniProtKB-SubCell"/>
</dbReference>
<keyword evidence="1" id="KW-0813">Transport</keyword>
<keyword evidence="1" id="KW-0812">Transmembrane</keyword>
<dbReference type="InterPro" id="IPR008969">
    <property type="entry name" value="CarboxyPept-like_regulatory"/>
</dbReference>
<dbReference type="NCBIfam" id="TIGR04056">
    <property type="entry name" value="OMP_RagA_SusC"/>
    <property type="match status" value="1"/>
</dbReference>
<evidence type="ECO:0000259" key="3">
    <source>
        <dbReference type="Pfam" id="PF07715"/>
    </source>
</evidence>
<evidence type="ECO:0000313" key="5">
    <source>
        <dbReference type="Proteomes" id="UP000254893"/>
    </source>
</evidence>
<dbReference type="InterPro" id="IPR023997">
    <property type="entry name" value="TonB-dep_OMP_SusC/RagA_CS"/>
</dbReference>
<dbReference type="Pfam" id="PF07715">
    <property type="entry name" value="Plug"/>
    <property type="match status" value="1"/>
</dbReference>
<evidence type="ECO:0000256" key="2">
    <source>
        <dbReference type="SAM" id="SignalP"/>
    </source>
</evidence>
<evidence type="ECO:0000256" key="1">
    <source>
        <dbReference type="PROSITE-ProRule" id="PRU01360"/>
    </source>
</evidence>
<dbReference type="Pfam" id="PF13715">
    <property type="entry name" value="CarbopepD_reg_2"/>
    <property type="match status" value="1"/>
</dbReference>
<dbReference type="Gene3D" id="2.60.40.1120">
    <property type="entry name" value="Carboxypeptidase-like, regulatory domain"/>
    <property type="match status" value="1"/>
</dbReference>
<evidence type="ECO:0000313" key="4">
    <source>
        <dbReference type="EMBL" id="SUI97854.1"/>
    </source>
</evidence>
<feature type="domain" description="TonB-dependent receptor plug" evidence="3">
    <location>
        <begin position="115"/>
        <end position="222"/>
    </location>
</feature>
<dbReference type="InterPro" id="IPR023996">
    <property type="entry name" value="TonB-dep_OMP_SusC/RagA"/>
</dbReference>
<accession>A0A380B9Q4</accession>
<dbReference type="Gene3D" id="2.170.130.10">
    <property type="entry name" value="TonB-dependent receptor, plug domain"/>
    <property type="match status" value="1"/>
</dbReference>
<dbReference type="InterPro" id="IPR039426">
    <property type="entry name" value="TonB-dep_rcpt-like"/>
</dbReference>
<dbReference type="InterPro" id="IPR037066">
    <property type="entry name" value="Plug_dom_sf"/>
</dbReference>
<dbReference type="SUPFAM" id="SSF56935">
    <property type="entry name" value="Porins"/>
    <property type="match status" value="1"/>
</dbReference>
<dbReference type="EMBL" id="UGYW01000001">
    <property type="protein sequence ID" value="SUI97854.1"/>
    <property type="molecule type" value="Genomic_DNA"/>
</dbReference>
<dbReference type="NCBIfam" id="TIGR04057">
    <property type="entry name" value="SusC_RagA_signa"/>
    <property type="match status" value="1"/>
</dbReference>
<dbReference type="SUPFAM" id="SSF49464">
    <property type="entry name" value="Carboxypeptidase regulatory domain-like"/>
    <property type="match status" value="1"/>
</dbReference>
<dbReference type="Proteomes" id="UP000254893">
    <property type="component" value="Unassembled WGS sequence"/>
</dbReference>
<keyword evidence="2" id="KW-0732">Signal</keyword>
<keyword evidence="1" id="KW-0998">Cell outer membrane</keyword>
<comment type="subcellular location">
    <subcellularLocation>
        <location evidence="1">Cell outer membrane</location>
        <topology evidence="1">Multi-pass membrane protein</topology>
    </subcellularLocation>
</comment>